<name>A0AAD3E2L5_9CHLO</name>
<dbReference type="AlphaFoldDB" id="A0AAD3E2L5"/>
<dbReference type="GO" id="GO:0005634">
    <property type="term" value="C:nucleus"/>
    <property type="evidence" value="ECO:0007669"/>
    <property type="project" value="TreeGrafter"/>
</dbReference>
<evidence type="ECO:0000313" key="3">
    <source>
        <dbReference type="EMBL" id="GFR51188.1"/>
    </source>
</evidence>
<dbReference type="Gene3D" id="1.25.40.990">
    <property type="match status" value="1"/>
</dbReference>
<comment type="caution">
    <text evidence="3">The sequence shown here is derived from an EMBL/GenBank/DDBJ whole genome shotgun (WGS) entry which is preliminary data.</text>
</comment>
<feature type="compositionally biased region" description="Polar residues" evidence="1">
    <location>
        <begin position="58"/>
        <end position="68"/>
    </location>
</feature>
<feature type="compositionally biased region" description="Acidic residues" evidence="1">
    <location>
        <begin position="30"/>
        <end position="39"/>
    </location>
</feature>
<feature type="domain" description="SAC3/GANP/THP3 conserved" evidence="2">
    <location>
        <begin position="269"/>
        <end position="493"/>
    </location>
</feature>
<feature type="region of interest" description="Disordered" evidence="1">
    <location>
        <begin position="169"/>
        <end position="198"/>
    </location>
</feature>
<dbReference type="PANTHER" id="PTHR12436">
    <property type="entry name" value="80 KDA MCM3-ASSOCIATED PROTEIN"/>
    <property type="match status" value="1"/>
</dbReference>
<dbReference type="PANTHER" id="PTHR12436:SF4">
    <property type="entry name" value="LEUKOCYTE RECEPTOR CLUSTER MEMBER 8"/>
    <property type="match status" value="1"/>
</dbReference>
<protein>
    <recommendedName>
        <fullName evidence="2">SAC3/GANP/THP3 conserved domain-containing protein</fullName>
    </recommendedName>
</protein>
<evidence type="ECO:0000313" key="4">
    <source>
        <dbReference type="Proteomes" id="UP001054857"/>
    </source>
</evidence>
<dbReference type="EMBL" id="BMAR01000047">
    <property type="protein sequence ID" value="GFR51188.1"/>
    <property type="molecule type" value="Genomic_DNA"/>
</dbReference>
<accession>A0AAD3E2L5</accession>
<reference evidence="3 4" key="1">
    <citation type="journal article" date="2021" name="Sci. Rep.">
        <title>Genome sequencing of the multicellular alga Astrephomene provides insights into convergent evolution of germ-soma differentiation.</title>
        <authorList>
            <person name="Yamashita S."/>
            <person name="Yamamoto K."/>
            <person name="Matsuzaki R."/>
            <person name="Suzuki S."/>
            <person name="Yamaguchi H."/>
            <person name="Hirooka S."/>
            <person name="Minakuchi Y."/>
            <person name="Miyagishima S."/>
            <person name="Kawachi M."/>
            <person name="Toyoda A."/>
            <person name="Nozaki H."/>
        </authorList>
    </citation>
    <scope>NUCLEOTIDE SEQUENCE [LARGE SCALE GENOMIC DNA]</scope>
    <source>
        <strain evidence="3 4">NIES-4017</strain>
    </source>
</reference>
<dbReference type="Proteomes" id="UP001054857">
    <property type="component" value="Unassembled WGS sequence"/>
</dbReference>
<feature type="region of interest" description="Disordered" evidence="1">
    <location>
        <begin position="1"/>
        <end position="68"/>
    </location>
</feature>
<keyword evidence="4" id="KW-1185">Reference proteome</keyword>
<organism evidence="3 4">
    <name type="scientific">Astrephomene gubernaculifera</name>
    <dbReference type="NCBI Taxonomy" id="47775"/>
    <lineage>
        <taxon>Eukaryota</taxon>
        <taxon>Viridiplantae</taxon>
        <taxon>Chlorophyta</taxon>
        <taxon>core chlorophytes</taxon>
        <taxon>Chlorophyceae</taxon>
        <taxon>CS clade</taxon>
        <taxon>Chlamydomonadales</taxon>
        <taxon>Astrephomenaceae</taxon>
        <taxon>Astrephomene</taxon>
    </lineage>
</organism>
<dbReference type="InterPro" id="IPR005062">
    <property type="entry name" value="SAC3/GANP/THP3_conserved"/>
</dbReference>
<proteinExistence type="predicted"/>
<sequence length="519" mass="54674">MPPSKHVGNNKKKDQDLKKERRKRSRCEENDSSDGEDGGDICRHTSSPGESSRDGASGNVTTAKTLSPATVVAIVPSASANDPKLPGRVRSLGVSNGVQSPPPPSAVVFAVANALSKGAAAEAAAADKAAAKRARADALLGRLTDKLEATKDPSKRLALQAKMLRILPKCTPPQPMPAATKAAPGGMSATPSGGAPETSGGFVFKLQRTPKSAATLNLSAAAVTAGGPADEARRRLRQQRFSHAAEEGSDAAAADAVLVESGGVGTSAALEKEYLRLTSLPRASDVRPPGVLAAALRLVKAKWLQRADYAAASEQLKSIRQDLTVQHVRDALTVDVYETHGRLALEADDLAEFRRCHGVLRQLYGEGLPGNPAEFEAYGLLYTQATAAARNTLALELGRVPRELLSHPFVRHAMDVCAAARSGNYARFVALYDGAPRMSPYIMDRLLGQMRLWALQSCVAAHKPLPVPLELLAAVTGLETEEEAATLAQEQGAVVDWAARCLDTRASASKTLGPPRPPA</sequence>
<gene>
    <name evidence="3" type="ORF">Agub_g13531</name>
</gene>
<dbReference type="InterPro" id="IPR045107">
    <property type="entry name" value="SAC3/GANP/THP3"/>
</dbReference>
<evidence type="ECO:0000259" key="2">
    <source>
        <dbReference type="Pfam" id="PF03399"/>
    </source>
</evidence>
<evidence type="ECO:0000256" key="1">
    <source>
        <dbReference type="SAM" id="MobiDB-lite"/>
    </source>
</evidence>
<dbReference type="Pfam" id="PF03399">
    <property type="entry name" value="SAC3_GANP"/>
    <property type="match status" value="1"/>
</dbReference>